<keyword evidence="2" id="KW-0812">Transmembrane</keyword>
<feature type="transmembrane region" description="Helical" evidence="2">
    <location>
        <begin position="64"/>
        <end position="85"/>
    </location>
</feature>
<feature type="region of interest" description="Disordered" evidence="1">
    <location>
        <begin position="1"/>
        <end position="22"/>
    </location>
</feature>
<keyword evidence="2" id="KW-0472">Membrane</keyword>
<gene>
    <name evidence="3" type="ORF">JK359_19785</name>
</gene>
<accession>A0A937EKZ5</accession>
<evidence type="ECO:0000256" key="1">
    <source>
        <dbReference type="SAM" id="MobiDB-lite"/>
    </source>
</evidence>
<dbReference type="Proteomes" id="UP000661858">
    <property type="component" value="Unassembled WGS sequence"/>
</dbReference>
<keyword evidence="4" id="KW-1185">Reference proteome</keyword>
<keyword evidence="2" id="KW-1133">Transmembrane helix</keyword>
<evidence type="ECO:0000313" key="4">
    <source>
        <dbReference type="Proteomes" id="UP000661858"/>
    </source>
</evidence>
<protein>
    <submittedName>
        <fullName evidence="3">Uncharacterized protein</fullName>
    </submittedName>
</protein>
<evidence type="ECO:0000313" key="3">
    <source>
        <dbReference type="EMBL" id="MBL1084180.1"/>
    </source>
</evidence>
<comment type="caution">
    <text evidence="3">The sequence shown here is derived from an EMBL/GenBank/DDBJ whole genome shotgun (WGS) entry which is preliminary data.</text>
</comment>
<dbReference type="RefSeq" id="WP_201837363.1">
    <property type="nucleotide sequence ID" value="NZ_JAERRK010000009.1"/>
</dbReference>
<proteinExistence type="predicted"/>
<reference evidence="3" key="1">
    <citation type="submission" date="2021-01" db="EMBL/GenBank/DDBJ databases">
        <title>WGS of actinomycetes isolated from Thailand.</title>
        <authorList>
            <person name="Thawai C."/>
        </authorList>
    </citation>
    <scope>NUCLEOTIDE SEQUENCE</scope>
    <source>
        <strain evidence="3">RCU-197</strain>
    </source>
</reference>
<name>A0A937EKZ5_9ACTN</name>
<feature type="transmembrane region" description="Helical" evidence="2">
    <location>
        <begin position="92"/>
        <end position="111"/>
    </location>
</feature>
<evidence type="ECO:0000256" key="2">
    <source>
        <dbReference type="SAM" id="Phobius"/>
    </source>
</evidence>
<dbReference type="AlphaFoldDB" id="A0A937EKZ5"/>
<sequence length="116" mass="12341">MSSSADSITEARESPRPGVSSRIGTGVCAVVLALATLVTGYVVLTAFMVEPDGPWDRQAVTNSHVAAGVGLAFCSVMALLTWVFVKAEWLRRWWYAVPAVPALAALLRLTLLGPDL</sequence>
<organism evidence="3 4">
    <name type="scientific">Streptomyces actinomycinicus</name>
    <dbReference type="NCBI Taxonomy" id="1695166"/>
    <lineage>
        <taxon>Bacteria</taxon>
        <taxon>Bacillati</taxon>
        <taxon>Actinomycetota</taxon>
        <taxon>Actinomycetes</taxon>
        <taxon>Kitasatosporales</taxon>
        <taxon>Streptomycetaceae</taxon>
        <taxon>Streptomyces</taxon>
    </lineage>
</organism>
<dbReference type="EMBL" id="JAERRK010000009">
    <property type="protein sequence ID" value="MBL1084180.1"/>
    <property type="molecule type" value="Genomic_DNA"/>
</dbReference>
<feature type="transmembrane region" description="Helical" evidence="2">
    <location>
        <begin position="21"/>
        <end position="44"/>
    </location>
</feature>